<feature type="region of interest" description="Disordered" evidence="1">
    <location>
        <begin position="1"/>
        <end position="26"/>
    </location>
</feature>
<proteinExistence type="predicted"/>
<dbReference type="Proteomes" id="UP001295794">
    <property type="component" value="Unassembled WGS sequence"/>
</dbReference>
<reference evidence="2" key="1">
    <citation type="submission" date="2023-11" db="EMBL/GenBank/DDBJ databases">
        <authorList>
            <person name="De Vega J J."/>
            <person name="De Vega J J."/>
        </authorList>
    </citation>
    <scope>NUCLEOTIDE SEQUENCE</scope>
</reference>
<keyword evidence="3" id="KW-1185">Reference proteome</keyword>
<sequence>MQRRSSEIGRGNNPTQTHAFASCRRSKPDTGIISFIATNPKMSASHIPDDNSSTLTKTSSHPLAQSMRTLTLERG</sequence>
<comment type="caution">
    <text evidence="2">The sequence shown here is derived from an EMBL/GenBank/DDBJ whole genome shotgun (WGS) entry which is preliminary data.</text>
</comment>
<evidence type="ECO:0000313" key="2">
    <source>
        <dbReference type="EMBL" id="CAK5262122.1"/>
    </source>
</evidence>
<feature type="compositionally biased region" description="Polar residues" evidence="1">
    <location>
        <begin position="50"/>
        <end position="69"/>
    </location>
</feature>
<dbReference type="AlphaFoldDB" id="A0AAD2JU71"/>
<accession>A0AAD2JU71</accession>
<dbReference type="EMBL" id="CAVNYO010000009">
    <property type="protein sequence ID" value="CAK5262122.1"/>
    <property type="molecule type" value="Genomic_DNA"/>
</dbReference>
<feature type="region of interest" description="Disordered" evidence="1">
    <location>
        <begin position="42"/>
        <end position="75"/>
    </location>
</feature>
<evidence type="ECO:0000256" key="1">
    <source>
        <dbReference type="SAM" id="MobiDB-lite"/>
    </source>
</evidence>
<evidence type="ECO:0000313" key="3">
    <source>
        <dbReference type="Proteomes" id="UP001295794"/>
    </source>
</evidence>
<protein>
    <submittedName>
        <fullName evidence="2">Uncharacterized protein</fullName>
    </submittedName>
</protein>
<name>A0AAD2JU71_9AGAR</name>
<gene>
    <name evidence="2" type="ORF">MYCIT1_LOCUS600</name>
</gene>
<dbReference type="PROSITE" id="PS51257">
    <property type="entry name" value="PROKAR_LIPOPROTEIN"/>
    <property type="match status" value="1"/>
</dbReference>
<organism evidence="2 3">
    <name type="scientific">Mycena citricolor</name>
    <dbReference type="NCBI Taxonomy" id="2018698"/>
    <lineage>
        <taxon>Eukaryota</taxon>
        <taxon>Fungi</taxon>
        <taxon>Dikarya</taxon>
        <taxon>Basidiomycota</taxon>
        <taxon>Agaricomycotina</taxon>
        <taxon>Agaricomycetes</taxon>
        <taxon>Agaricomycetidae</taxon>
        <taxon>Agaricales</taxon>
        <taxon>Marasmiineae</taxon>
        <taxon>Mycenaceae</taxon>
        <taxon>Mycena</taxon>
    </lineage>
</organism>